<evidence type="ECO:0000313" key="4">
    <source>
        <dbReference type="EMBL" id="KIK39813.1"/>
    </source>
</evidence>
<feature type="repeat" description="WD" evidence="3">
    <location>
        <begin position="26"/>
        <end position="57"/>
    </location>
</feature>
<protein>
    <submittedName>
        <fullName evidence="4">Uncharacterized protein</fullName>
    </submittedName>
</protein>
<dbReference type="Proteomes" id="UP000054485">
    <property type="component" value="Unassembled WGS sequence"/>
</dbReference>
<dbReference type="InParanoid" id="A0A0D0B7L9"/>
<reference evidence="5" key="2">
    <citation type="submission" date="2015-01" db="EMBL/GenBank/DDBJ databases">
        <title>Evolutionary Origins and Diversification of the Mycorrhizal Mutualists.</title>
        <authorList>
            <consortium name="DOE Joint Genome Institute"/>
            <consortium name="Mycorrhizal Genomics Consortium"/>
            <person name="Kohler A."/>
            <person name="Kuo A."/>
            <person name="Nagy L.G."/>
            <person name="Floudas D."/>
            <person name="Copeland A."/>
            <person name="Barry K.W."/>
            <person name="Cichocki N."/>
            <person name="Veneault-Fourrey C."/>
            <person name="LaButti K."/>
            <person name="Lindquist E.A."/>
            <person name="Lipzen A."/>
            <person name="Lundell T."/>
            <person name="Morin E."/>
            <person name="Murat C."/>
            <person name="Riley R."/>
            <person name="Ohm R."/>
            <person name="Sun H."/>
            <person name="Tunlid A."/>
            <person name="Henrissat B."/>
            <person name="Grigoriev I.V."/>
            <person name="Hibbett D.S."/>
            <person name="Martin F."/>
        </authorList>
    </citation>
    <scope>NUCLEOTIDE SEQUENCE [LARGE SCALE GENOMIC DNA]</scope>
    <source>
        <strain evidence="5">UH-Slu-Lm8-n1</strain>
    </source>
</reference>
<dbReference type="AlphaFoldDB" id="A0A0D0B7L9"/>
<dbReference type="InterPro" id="IPR036322">
    <property type="entry name" value="WD40_repeat_dom_sf"/>
</dbReference>
<keyword evidence="1 3" id="KW-0853">WD repeat</keyword>
<keyword evidence="2" id="KW-0677">Repeat</keyword>
<sequence length="134" mass="14854">MWWASPHWASVIIWDANTGHELHTPLKVHTSRVYCLRWTADGKTLVSGPYDGSIRTWIHTTTWQQTAVLNEHNEGIYALASFRSAPPACMGTELRVVGKVLATGCEDSKAAAYMWNISAIIREAGPVDEDTNVS</sequence>
<dbReference type="HOGENOM" id="CLU_1897580_0_0_1"/>
<dbReference type="InterPro" id="IPR001680">
    <property type="entry name" value="WD40_rpt"/>
</dbReference>
<dbReference type="Gene3D" id="2.130.10.10">
    <property type="entry name" value="YVTN repeat-like/Quinoprotein amine dehydrogenase"/>
    <property type="match status" value="1"/>
</dbReference>
<evidence type="ECO:0000256" key="2">
    <source>
        <dbReference type="ARBA" id="ARBA00022737"/>
    </source>
</evidence>
<dbReference type="EMBL" id="KN835327">
    <property type="protein sequence ID" value="KIK39813.1"/>
    <property type="molecule type" value="Genomic_DNA"/>
</dbReference>
<dbReference type="SUPFAM" id="SSF50978">
    <property type="entry name" value="WD40 repeat-like"/>
    <property type="match status" value="1"/>
</dbReference>
<dbReference type="PANTHER" id="PTHR19848">
    <property type="entry name" value="WD40 REPEAT PROTEIN"/>
    <property type="match status" value="1"/>
</dbReference>
<proteinExistence type="predicted"/>
<gene>
    <name evidence="4" type="ORF">CY34DRAFT_88500</name>
</gene>
<dbReference type="InterPro" id="IPR015943">
    <property type="entry name" value="WD40/YVTN_repeat-like_dom_sf"/>
</dbReference>
<dbReference type="OrthoDB" id="674604at2759"/>
<evidence type="ECO:0000313" key="5">
    <source>
        <dbReference type="Proteomes" id="UP000054485"/>
    </source>
</evidence>
<evidence type="ECO:0000256" key="3">
    <source>
        <dbReference type="PROSITE-ProRule" id="PRU00221"/>
    </source>
</evidence>
<organism evidence="4 5">
    <name type="scientific">Suillus luteus UH-Slu-Lm8-n1</name>
    <dbReference type="NCBI Taxonomy" id="930992"/>
    <lineage>
        <taxon>Eukaryota</taxon>
        <taxon>Fungi</taxon>
        <taxon>Dikarya</taxon>
        <taxon>Basidiomycota</taxon>
        <taxon>Agaricomycotina</taxon>
        <taxon>Agaricomycetes</taxon>
        <taxon>Agaricomycetidae</taxon>
        <taxon>Boletales</taxon>
        <taxon>Suillineae</taxon>
        <taxon>Suillaceae</taxon>
        <taxon>Suillus</taxon>
    </lineage>
</organism>
<name>A0A0D0B7L9_9AGAM</name>
<reference evidence="4 5" key="1">
    <citation type="submission" date="2014-04" db="EMBL/GenBank/DDBJ databases">
        <authorList>
            <consortium name="DOE Joint Genome Institute"/>
            <person name="Kuo A."/>
            <person name="Ruytinx J."/>
            <person name="Rineau F."/>
            <person name="Colpaert J."/>
            <person name="Kohler A."/>
            <person name="Nagy L.G."/>
            <person name="Floudas D."/>
            <person name="Copeland A."/>
            <person name="Barry K.W."/>
            <person name="Cichocki N."/>
            <person name="Veneault-Fourrey C."/>
            <person name="LaButti K."/>
            <person name="Lindquist E.A."/>
            <person name="Lipzen A."/>
            <person name="Lundell T."/>
            <person name="Morin E."/>
            <person name="Murat C."/>
            <person name="Sun H."/>
            <person name="Tunlid A."/>
            <person name="Henrissat B."/>
            <person name="Grigoriev I.V."/>
            <person name="Hibbett D.S."/>
            <person name="Martin F."/>
            <person name="Nordberg H.P."/>
            <person name="Cantor M.N."/>
            <person name="Hua S.X."/>
        </authorList>
    </citation>
    <scope>NUCLEOTIDE SEQUENCE [LARGE SCALE GENOMIC DNA]</scope>
    <source>
        <strain evidence="4 5">UH-Slu-Lm8-n1</strain>
    </source>
</reference>
<dbReference type="PANTHER" id="PTHR19848:SF8">
    <property type="entry name" value="F-BOX AND WD REPEAT DOMAIN CONTAINING 7"/>
    <property type="match status" value="1"/>
</dbReference>
<dbReference type="PROSITE" id="PS50082">
    <property type="entry name" value="WD_REPEATS_2"/>
    <property type="match status" value="1"/>
</dbReference>
<evidence type="ECO:0000256" key="1">
    <source>
        <dbReference type="ARBA" id="ARBA00022574"/>
    </source>
</evidence>
<keyword evidence="5" id="KW-1185">Reference proteome</keyword>
<accession>A0A0D0B7L9</accession>
<dbReference type="PROSITE" id="PS50294">
    <property type="entry name" value="WD_REPEATS_REGION"/>
    <property type="match status" value="1"/>
</dbReference>
<dbReference type="Pfam" id="PF00400">
    <property type="entry name" value="WD40"/>
    <property type="match status" value="1"/>
</dbReference>
<dbReference type="SMART" id="SM00320">
    <property type="entry name" value="WD40"/>
    <property type="match status" value="2"/>
</dbReference>